<feature type="signal peptide" evidence="1">
    <location>
        <begin position="1"/>
        <end position="26"/>
    </location>
</feature>
<organism evidence="2 3">
    <name type="scientific">Haematococcus lacustris</name>
    <name type="common">Green alga</name>
    <name type="synonym">Haematococcus pluvialis</name>
    <dbReference type="NCBI Taxonomy" id="44745"/>
    <lineage>
        <taxon>Eukaryota</taxon>
        <taxon>Viridiplantae</taxon>
        <taxon>Chlorophyta</taxon>
        <taxon>core chlorophytes</taxon>
        <taxon>Chlorophyceae</taxon>
        <taxon>CS clade</taxon>
        <taxon>Chlamydomonadales</taxon>
        <taxon>Haematococcaceae</taxon>
        <taxon>Haematococcus</taxon>
    </lineage>
</organism>
<dbReference type="AlphaFoldDB" id="A0A699ZRA4"/>
<dbReference type="Proteomes" id="UP000485058">
    <property type="component" value="Unassembled WGS sequence"/>
</dbReference>
<name>A0A699ZRA4_HAELA</name>
<dbReference type="EMBL" id="BLLF01002784">
    <property type="protein sequence ID" value="GFH25337.1"/>
    <property type="molecule type" value="Genomic_DNA"/>
</dbReference>
<sequence>MGMAVTAGWTTSKALLAAILPLVADLAPPQADEADLGEFIQVRQVRIAWHWPVNAHATHAAMRAATRSSSSSRLQAATGCRCGAVDEQQQQQQQQ</sequence>
<evidence type="ECO:0008006" key="4">
    <source>
        <dbReference type="Google" id="ProtNLM"/>
    </source>
</evidence>
<keyword evidence="1" id="KW-0732">Signal</keyword>
<proteinExistence type="predicted"/>
<accession>A0A699ZRA4</accession>
<gene>
    <name evidence="2" type="ORF">HaLaN_23279</name>
</gene>
<reference evidence="2 3" key="1">
    <citation type="submission" date="2020-02" db="EMBL/GenBank/DDBJ databases">
        <title>Draft genome sequence of Haematococcus lacustris strain NIES-144.</title>
        <authorList>
            <person name="Morimoto D."/>
            <person name="Nakagawa S."/>
            <person name="Yoshida T."/>
            <person name="Sawayama S."/>
        </authorList>
    </citation>
    <scope>NUCLEOTIDE SEQUENCE [LARGE SCALE GENOMIC DNA]</scope>
    <source>
        <strain evidence="2 3">NIES-144</strain>
    </source>
</reference>
<keyword evidence="3" id="KW-1185">Reference proteome</keyword>
<evidence type="ECO:0000313" key="2">
    <source>
        <dbReference type="EMBL" id="GFH25337.1"/>
    </source>
</evidence>
<evidence type="ECO:0000256" key="1">
    <source>
        <dbReference type="SAM" id="SignalP"/>
    </source>
</evidence>
<comment type="caution">
    <text evidence="2">The sequence shown here is derived from an EMBL/GenBank/DDBJ whole genome shotgun (WGS) entry which is preliminary data.</text>
</comment>
<feature type="non-terminal residue" evidence="2">
    <location>
        <position position="95"/>
    </location>
</feature>
<protein>
    <recommendedName>
        <fullName evidence="4">Secreted protein</fullName>
    </recommendedName>
</protein>
<evidence type="ECO:0000313" key="3">
    <source>
        <dbReference type="Proteomes" id="UP000485058"/>
    </source>
</evidence>
<feature type="chain" id="PRO_5025462151" description="Secreted protein" evidence="1">
    <location>
        <begin position="27"/>
        <end position="95"/>
    </location>
</feature>